<feature type="compositionally biased region" description="Basic and acidic residues" evidence="1">
    <location>
        <begin position="83"/>
        <end position="95"/>
    </location>
</feature>
<keyword evidence="3" id="KW-1185">Reference proteome</keyword>
<gene>
    <name evidence="2" type="ORF">AS594_34505</name>
</gene>
<dbReference type="RefSeq" id="WP_069935731.1">
    <property type="nucleotide sequence ID" value="NZ_MEHJ01000001.1"/>
</dbReference>
<evidence type="ECO:0000256" key="1">
    <source>
        <dbReference type="SAM" id="MobiDB-lite"/>
    </source>
</evidence>
<dbReference type="AlphaFoldDB" id="A0A1E5PGW2"/>
<dbReference type="STRING" id="285458.BGM19_02040"/>
<dbReference type="Proteomes" id="UP000095759">
    <property type="component" value="Unassembled WGS sequence"/>
</dbReference>
<proteinExistence type="predicted"/>
<dbReference type="EMBL" id="MEHJ01000001">
    <property type="protein sequence ID" value="OEJ28798.1"/>
    <property type="molecule type" value="Genomic_DNA"/>
</dbReference>
<reference evidence="2 3" key="1">
    <citation type="submission" date="2016-08" db="EMBL/GenBank/DDBJ databases">
        <title>Complete genome sequence of Streptomyces agglomeratus strain 6-3-2, a novel anti-MRSA actinomycete isolated from Wuli of Tebit, China.</title>
        <authorList>
            <person name="Chen X."/>
        </authorList>
    </citation>
    <scope>NUCLEOTIDE SEQUENCE [LARGE SCALE GENOMIC DNA]</scope>
    <source>
        <strain evidence="2 3">6-3-2</strain>
    </source>
</reference>
<feature type="region of interest" description="Disordered" evidence="1">
    <location>
        <begin position="67"/>
        <end position="130"/>
    </location>
</feature>
<evidence type="ECO:0000313" key="3">
    <source>
        <dbReference type="Proteomes" id="UP000095759"/>
    </source>
</evidence>
<comment type="caution">
    <text evidence="2">The sequence shown here is derived from an EMBL/GenBank/DDBJ whole genome shotgun (WGS) entry which is preliminary data.</text>
</comment>
<name>A0A1E5PGW2_9ACTN</name>
<evidence type="ECO:0000313" key="2">
    <source>
        <dbReference type="EMBL" id="OEJ28798.1"/>
    </source>
</evidence>
<dbReference type="OrthoDB" id="477305at2"/>
<feature type="compositionally biased region" description="Basic residues" evidence="1">
    <location>
        <begin position="68"/>
        <end position="78"/>
    </location>
</feature>
<organism evidence="2 3">
    <name type="scientific">Streptomyces agglomeratus</name>
    <dbReference type="NCBI Taxonomy" id="285458"/>
    <lineage>
        <taxon>Bacteria</taxon>
        <taxon>Bacillati</taxon>
        <taxon>Actinomycetota</taxon>
        <taxon>Actinomycetes</taxon>
        <taxon>Kitasatosporales</taxon>
        <taxon>Streptomycetaceae</taxon>
        <taxon>Streptomyces</taxon>
    </lineage>
</organism>
<accession>A0A1E5PGW2</accession>
<sequence length="196" mass="21763">MTGASPAVIEDRFRHLVMILAIDDSGSTYGFYGTDPRGVRYAVTADADRGALLGTIGRQILTGLLPPRRQRLSTRKVKSPMSRHSERHADGRPDTSRTVTRLDVTVLEPVDQSPAPPTASRDDRHAAPAARRRHRILTLLQEEPTRLWQPREIADRFGDVTLETMYRVNRWAVSGLIHKLGPGLYAATPWSPGPLA</sequence>
<protein>
    <submittedName>
        <fullName evidence="2">Uncharacterized protein</fullName>
    </submittedName>
</protein>